<feature type="domain" description="MaoC-like" evidence="1">
    <location>
        <begin position="30"/>
        <end position="120"/>
    </location>
</feature>
<dbReference type="RefSeq" id="WP_224137930.1">
    <property type="nucleotide sequence ID" value="NZ_JAIQUM010000010.1"/>
</dbReference>
<evidence type="ECO:0000313" key="2">
    <source>
        <dbReference type="EMBL" id="MBZ5749930.1"/>
    </source>
</evidence>
<evidence type="ECO:0000313" key="3">
    <source>
        <dbReference type="Proteomes" id="UP001165287"/>
    </source>
</evidence>
<protein>
    <recommendedName>
        <fullName evidence="1">MaoC-like domain-containing protein</fullName>
    </recommendedName>
</protein>
<dbReference type="PANTHER" id="PTHR43437">
    <property type="entry name" value="HYDROXYACYL-THIOESTER DEHYDRATASE TYPE 2, MITOCHONDRIAL-RELATED"/>
    <property type="match status" value="1"/>
</dbReference>
<dbReference type="SUPFAM" id="SSF54637">
    <property type="entry name" value="Thioesterase/thiol ester dehydrase-isomerase"/>
    <property type="match status" value="1"/>
</dbReference>
<proteinExistence type="predicted"/>
<sequence length="146" mass="16386">MEKNSDPINLGDSILIKTVDCYSIGQMERLKREFTKAEVNQWSLLTLDVNAVHQHPDLLNTSLVPGTLGEGLITEAISKMHSCSPCVLKEKELLFIEPVQIGHTITAEIEIIDVNHNQNWITEKVRCINEQGDEVIKGKIILKLLS</sequence>
<dbReference type="Pfam" id="PF01575">
    <property type="entry name" value="MaoC_dehydratas"/>
    <property type="match status" value="1"/>
</dbReference>
<keyword evidence="3" id="KW-1185">Reference proteome</keyword>
<name>A0ABS7UNN6_9BACI</name>
<dbReference type="Gene3D" id="3.10.129.10">
    <property type="entry name" value="Hotdog Thioesterase"/>
    <property type="match status" value="1"/>
</dbReference>
<dbReference type="InterPro" id="IPR029069">
    <property type="entry name" value="HotDog_dom_sf"/>
</dbReference>
<gene>
    <name evidence="2" type="ORF">K9V48_06635</name>
</gene>
<evidence type="ECO:0000259" key="1">
    <source>
        <dbReference type="Pfam" id="PF01575"/>
    </source>
</evidence>
<dbReference type="InterPro" id="IPR002539">
    <property type="entry name" value="MaoC-like_dom"/>
</dbReference>
<accession>A0ABS7UNN6</accession>
<organism evidence="2 3">
    <name type="scientific">Metabacillus rhizolycopersici</name>
    <dbReference type="NCBI Taxonomy" id="2875709"/>
    <lineage>
        <taxon>Bacteria</taxon>
        <taxon>Bacillati</taxon>
        <taxon>Bacillota</taxon>
        <taxon>Bacilli</taxon>
        <taxon>Bacillales</taxon>
        <taxon>Bacillaceae</taxon>
        <taxon>Metabacillus</taxon>
    </lineage>
</organism>
<reference evidence="2" key="1">
    <citation type="submission" date="2024-05" db="EMBL/GenBank/DDBJ databases">
        <title>Metabacillus sp. nov., isolated from the rhizosphere soil of tomato plants.</title>
        <authorList>
            <person name="Ma R."/>
        </authorList>
    </citation>
    <scope>NUCLEOTIDE SEQUENCE</scope>
    <source>
        <strain evidence="2">DBTR6</strain>
    </source>
</reference>
<dbReference type="Proteomes" id="UP001165287">
    <property type="component" value="Unassembled WGS sequence"/>
</dbReference>
<dbReference type="InterPro" id="IPR050965">
    <property type="entry name" value="UPF0336/Enoyl-CoA_hydratase"/>
</dbReference>
<dbReference type="EMBL" id="JAIQUM010000010">
    <property type="protein sequence ID" value="MBZ5749930.1"/>
    <property type="molecule type" value="Genomic_DNA"/>
</dbReference>
<dbReference type="PANTHER" id="PTHR43437:SF3">
    <property type="entry name" value="HYDROXYACYL-THIOESTER DEHYDRATASE TYPE 2, MITOCHONDRIAL"/>
    <property type="match status" value="1"/>
</dbReference>
<comment type="caution">
    <text evidence="2">The sequence shown here is derived from an EMBL/GenBank/DDBJ whole genome shotgun (WGS) entry which is preliminary data.</text>
</comment>